<feature type="domain" description="Pyridoxamine 5'-phosphate oxidase N-terminal" evidence="1">
    <location>
        <begin position="26"/>
        <end position="101"/>
    </location>
</feature>
<dbReference type="InterPro" id="IPR012349">
    <property type="entry name" value="Split_barrel_FMN-bd"/>
</dbReference>
<accession>A0A7W0CLZ6</accession>
<evidence type="ECO:0000313" key="2">
    <source>
        <dbReference type="EMBL" id="MBA2893629.1"/>
    </source>
</evidence>
<gene>
    <name evidence="2" type="ORF">HNR30_004990</name>
</gene>
<sequence length="152" mass="16830">MSLPEARTLDQRKHDTLQRLTDDVDVWVATADPGSAEPYLIPLSFLWEDGTLLLGTDAASRTARNLAGGRTVHLSLGHTRDVIMITGTAEAVPAADIPAPTGDAFAVKTGFDPREQTTPYVYFRIRPGRIMAWREVNELKGRVIMRDGRWAE</sequence>
<evidence type="ECO:0000259" key="1">
    <source>
        <dbReference type="Pfam" id="PF01243"/>
    </source>
</evidence>
<reference evidence="2 3" key="1">
    <citation type="submission" date="2020-07" db="EMBL/GenBank/DDBJ databases">
        <title>Genomic Encyclopedia of Type Strains, Phase IV (KMG-IV): sequencing the most valuable type-strain genomes for metagenomic binning, comparative biology and taxonomic classification.</title>
        <authorList>
            <person name="Goeker M."/>
        </authorList>
    </citation>
    <scope>NUCLEOTIDE SEQUENCE [LARGE SCALE GENOMIC DNA]</scope>
    <source>
        <strain evidence="2 3">DSM 45533</strain>
    </source>
</reference>
<comment type="caution">
    <text evidence="2">The sequence shown here is derived from an EMBL/GenBank/DDBJ whole genome shotgun (WGS) entry which is preliminary data.</text>
</comment>
<name>A0A7W0CLZ6_9ACTN</name>
<dbReference type="EMBL" id="JACDUR010000005">
    <property type="protein sequence ID" value="MBA2893629.1"/>
    <property type="molecule type" value="Genomic_DNA"/>
</dbReference>
<dbReference type="AlphaFoldDB" id="A0A7W0CLZ6"/>
<evidence type="ECO:0000313" key="3">
    <source>
        <dbReference type="Proteomes" id="UP000530928"/>
    </source>
</evidence>
<keyword evidence="3" id="KW-1185">Reference proteome</keyword>
<dbReference type="Gene3D" id="2.30.110.10">
    <property type="entry name" value="Electron Transport, Fmn-binding Protein, Chain A"/>
    <property type="match status" value="1"/>
</dbReference>
<dbReference type="SUPFAM" id="SSF50475">
    <property type="entry name" value="FMN-binding split barrel"/>
    <property type="match status" value="1"/>
</dbReference>
<dbReference type="RefSeq" id="WP_181612423.1">
    <property type="nucleotide sequence ID" value="NZ_BAABAM010000005.1"/>
</dbReference>
<dbReference type="InterPro" id="IPR011576">
    <property type="entry name" value="Pyridox_Oxase_N"/>
</dbReference>
<dbReference type="Pfam" id="PF01243">
    <property type="entry name" value="PNPOx_N"/>
    <property type="match status" value="1"/>
</dbReference>
<protein>
    <submittedName>
        <fullName evidence="2">Nitroimidazol reductase NimA-like FMN-containing flavoprotein (Pyridoxamine 5'-phosphate oxidase superfamily)</fullName>
    </submittedName>
</protein>
<proteinExistence type="predicted"/>
<dbReference type="Proteomes" id="UP000530928">
    <property type="component" value="Unassembled WGS sequence"/>
</dbReference>
<organism evidence="2 3">
    <name type="scientific">Nonomuraea soli</name>
    <dbReference type="NCBI Taxonomy" id="1032476"/>
    <lineage>
        <taxon>Bacteria</taxon>
        <taxon>Bacillati</taxon>
        <taxon>Actinomycetota</taxon>
        <taxon>Actinomycetes</taxon>
        <taxon>Streptosporangiales</taxon>
        <taxon>Streptosporangiaceae</taxon>
        <taxon>Nonomuraea</taxon>
    </lineage>
</organism>